<comment type="catalytic activity">
    <reaction evidence="5">
        <text>alpha-D-glucose = beta-D-glucose</text>
        <dbReference type="Rhea" id="RHEA:10264"/>
        <dbReference type="ChEBI" id="CHEBI:15903"/>
        <dbReference type="ChEBI" id="CHEBI:17925"/>
        <dbReference type="EC" id="5.1.3.3"/>
    </reaction>
</comment>
<dbReference type="EMBL" id="CZBU01000001">
    <property type="protein sequence ID" value="CUQ75426.1"/>
    <property type="molecule type" value="Genomic_DNA"/>
</dbReference>
<dbReference type="PANTHER" id="PTHR10091:SF0">
    <property type="entry name" value="GALACTOSE MUTAROTASE"/>
    <property type="match status" value="1"/>
</dbReference>
<dbReference type="RefSeq" id="WP_055214439.1">
    <property type="nucleotide sequence ID" value="NZ_CZBU01000001.1"/>
</dbReference>
<dbReference type="Proteomes" id="UP000095621">
    <property type="component" value="Unassembled WGS sequence"/>
</dbReference>
<keyword evidence="4 5" id="KW-0119">Carbohydrate metabolism</keyword>
<reference evidence="9 10" key="1">
    <citation type="submission" date="2015-09" db="EMBL/GenBank/DDBJ databases">
        <authorList>
            <consortium name="Pathogen Informatics"/>
        </authorList>
    </citation>
    <scope>NUCLEOTIDE SEQUENCE [LARGE SCALE GENOMIC DNA]</scope>
    <source>
        <strain evidence="9 10">2789STDY5834875</strain>
    </source>
</reference>
<keyword evidence="3 5" id="KW-0413">Isomerase</keyword>
<feature type="active site" description="Proton acceptor" evidence="6">
    <location>
        <position position="293"/>
    </location>
</feature>
<dbReference type="NCBIfam" id="NF008277">
    <property type="entry name" value="PRK11055.1"/>
    <property type="match status" value="1"/>
</dbReference>
<dbReference type="PANTHER" id="PTHR10091">
    <property type="entry name" value="ALDOSE-1-EPIMERASE"/>
    <property type="match status" value="1"/>
</dbReference>
<feature type="binding site" evidence="7">
    <location>
        <position position="232"/>
    </location>
    <ligand>
        <name>beta-D-galactose</name>
        <dbReference type="ChEBI" id="CHEBI:27667"/>
    </ligand>
</feature>
<accession>A0A174YTX0</accession>
<dbReference type="EC" id="5.1.3.3" evidence="5"/>
<gene>
    <name evidence="9" type="primary">mro</name>
    <name evidence="9" type="ORF">ERS852490_00507</name>
</gene>
<evidence type="ECO:0000256" key="6">
    <source>
        <dbReference type="PIRSR" id="PIRSR005096-1"/>
    </source>
</evidence>
<comment type="pathway">
    <text evidence="1 5">Carbohydrate metabolism; hexose metabolism.</text>
</comment>
<dbReference type="GO" id="GO:0033499">
    <property type="term" value="P:galactose catabolic process via UDP-galactose, Leloir pathway"/>
    <property type="evidence" value="ECO:0007669"/>
    <property type="project" value="TreeGrafter"/>
</dbReference>
<dbReference type="GO" id="GO:0030246">
    <property type="term" value="F:carbohydrate binding"/>
    <property type="evidence" value="ECO:0007669"/>
    <property type="project" value="InterPro"/>
</dbReference>
<dbReference type="Gene3D" id="2.70.98.10">
    <property type="match status" value="1"/>
</dbReference>
<organism evidence="9 10">
    <name type="scientific">Lachnospira eligens</name>
    <dbReference type="NCBI Taxonomy" id="39485"/>
    <lineage>
        <taxon>Bacteria</taxon>
        <taxon>Bacillati</taxon>
        <taxon>Bacillota</taxon>
        <taxon>Clostridia</taxon>
        <taxon>Lachnospirales</taxon>
        <taxon>Lachnospiraceae</taxon>
        <taxon>Lachnospira</taxon>
    </lineage>
</organism>
<evidence type="ECO:0000256" key="2">
    <source>
        <dbReference type="ARBA" id="ARBA00006206"/>
    </source>
</evidence>
<feature type="active site" description="Proton donor" evidence="6">
    <location>
        <position position="174"/>
    </location>
</feature>
<dbReference type="InterPro" id="IPR015443">
    <property type="entry name" value="Aldose_1-epimerase"/>
</dbReference>
<dbReference type="InterPro" id="IPR047215">
    <property type="entry name" value="Galactose_mutarotase-like"/>
</dbReference>
<evidence type="ECO:0000256" key="1">
    <source>
        <dbReference type="ARBA" id="ARBA00005028"/>
    </source>
</evidence>
<evidence type="ECO:0000256" key="3">
    <source>
        <dbReference type="ARBA" id="ARBA00023235"/>
    </source>
</evidence>
<dbReference type="PIRSF" id="PIRSF005096">
    <property type="entry name" value="GALM"/>
    <property type="match status" value="1"/>
</dbReference>
<evidence type="ECO:0000313" key="10">
    <source>
        <dbReference type="Proteomes" id="UP000095621"/>
    </source>
</evidence>
<sequence>MQYNVKKWGILPDGTMCHIIQLSYNGISLYVSDYGATFQSMFVTDSSGTQHDIILGYDTPEEYYYDQQNFGGTMGRFANRIAGACITLNGKDWHLPANEGNNTLHSGHGFNKCMWQYDADPEALILTLNSPHLENGFPGNLKVTQTITITDRNSILVHYDAVSDMDTVCSFTNHSYFNFSGVKNVCNYIVSIGADCYTPVDSSNIPTGDILPVEGTMYDFRNPRRVGTDYIDINYVLSDAYEYAAKVTDPEAGISMSVKTSFPGLQLYNGNYIGNCTGKYNMPYNDQHGICFEPQFFPDSMHHNNFPSPVLKAGEHLDRYIEYIF</sequence>
<dbReference type="Pfam" id="PF01263">
    <property type="entry name" value="Aldose_epim"/>
    <property type="match status" value="1"/>
</dbReference>
<dbReference type="InterPro" id="IPR011013">
    <property type="entry name" value="Gal_mutarotase_sf_dom"/>
</dbReference>
<dbReference type="InterPro" id="IPR008183">
    <property type="entry name" value="Aldose_1/G6P_1-epimerase"/>
</dbReference>
<evidence type="ECO:0000256" key="8">
    <source>
        <dbReference type="PIRSR" id="PIRSR005096-3"/>
    </source>
</evidence>
<evidence type="ECO:0000256" key="5">
    <source>
        <dbReference type="PIRNR" id="PIRNR005096"/>
    </source>
</evidence>
<name>A0A174YTX0_9FIRM</name>
<comment type="similarity">
    <text evidence="2 5">Belongs to the aldose epimerase family.</text>
</comment>
<feature type="binding site" evidence="8">
    <location>
        <begin position="79"/>
        <end position="80"/>
    </location>
    <ligand>
        <name>beta-D-galactose</name>
        <dbReference type="ChEBI" id="CHEBI:27667"/>
    </ligand>
</feature>
<evidence type="ECO:0000256" key="4">
    <source>
        <dbReference type="ARBA" id="ARBA00023277"/>
    </source>
</evidence>
<proteinExistence type="inferred from homology"/>
<evidence type="ECO:0000313" key="9">
    <source>
        <dbReference type="EMBL" id="CUQ75426.1"/>
    </source>
</evidence>
<feature type="binding site" evidence="8">
    <location>
        <begin position="174"/>
        <end position="176"/>
    </location>
    <ligand>
        <name>beta-D-galactose</name>
        <dbReference type="ChEBI" id="CHEBI:27667"/>
    </ligand>
</feature>
<dbReference type="SUPFAM" id="SSF74650">
    <property type="entry name" value="Galactose mutarotase-like"/>
    <property type="match status" value="1"/>
</dbReference>
<dbReference type="UniPathway" id="UPA00242"/>
<dbReference type="GO" id="GO:0006006">
    <property type="term" value="P:glucose metabolic process"/>
    <property type="evidence" value="ECO:0007669"/>
    <property type="project" value="TreeGrafter"/>
</dbReference>
<dbReference type="OrthoDB" id="9779408at2"/>
<dbReference type="GO" id="GO:0004034">
    <property type="term" value="F:aldose 1-epimerase activity"/>
    <property type="evidence" value="ECO:0007669"/>
    <property type="project" value="UniProtKB-EC"/>
</dbReference>
<dbReference type="AlphaFoldDB" id="A0A174YTX0"/>
<dbReference type="InterPro" id="IPR014718">
    <property type="entry name" value="GH-type_carb-bd"/>
</dbReference>
<dbReference type="CDD" id="cd09019">
    <property type="entry name" value="galactose_mutarotase_like"/>
    <property type="match status" value="1"/>
</dbReference>
<protein>
    <recommendedName>
        <fullName evidence="5">Aldose 1-epimerase</fullName>
        <ecNumber evidence="5">5.1.3.3</ecNumber>
    </recommendedName>
</protein>
<evidence type="ECO:0000256" key="7">
    <source>
        <dbReference type="PIRSR" id="PIRSR005096-2"/>
    </source>
</evidence>